<comment type="caution">
    <text evidence="3">The sequence shown here is derived from an EMBL/GenBank/DDBJ whole genome shotgun (WGS) entry which is preliminary data.</text>
</comment>
<keyword evidence="4" id="KW-1185">Reference proteome</keyword>
<protein>
    <submittedName>
        <fullName evidence="3">InlB B-repeat-containing protein</fullName>
    </submittedName>
</protein>
<dbReference type="RefSeq" id="WP_249311213.1">
    <property type="nucleotide sequence ID" value="NZ_JACRSU010000001.1"/>
</dbReference>
<comment type="subcellular location">
    <subcellularLocation>
        <location evidence="1">Cell envelope</location>
    </subcellularLocation>
</comment>
<dbReference type="Proteomes" id="UP000611762">
    <property type="component" value="Unassembled WGS sequence"/>
</dbReference>
<dbReference type="Gene3D" id="2.60.40.4270">
    <property type="entry name" value="Listeria-Bacteroides repeat domain"/>
    <property type="match status" value="2"/>
</dbReference>
<accession>A0A926HYR7</accession>
<dbReference type="InterPro" id="IPR042229">
    <property type="entry name" value="Listeria/Bacterioides_rpt_sf"/>
</dbReference>
<name>A0A926HYR7_9FIRM</name>
<gene>
    <name evidence="3" type="ORF">H8698_03705</name>
</gene>
<evidence type="ECO:0000313" key="3">
    <source>
        <dbReference type="EMBL" id="MBC8540081.1"/>
    </source>
</evidence>
<dbReference type="Pfam" id="PF09479">
    <property type="entry name" value="Flg_new"/>
    <property type="match status" value="2"/>
</dbReference>
<keyword evidence="2" id="KW-0812">Transmembrane</keyword>
<dbReference type="GO" id="GO:0030313">
    <property type="term" value="C:cell envelope"/>
    <property type="evidence" value="ECO:0007669"/>
    <property type="project" value="UniProtKB-SubCell"/>
</dbReference>
<proteinExistence type="predicted"/>
<keyword evidence="2" id="KW-0472">Membrane</keyword>
<dbReference type="InterPro" id="IPR013378">
    <property type="entry name" value="InlB-like_B-rpt"/>
</dbReference>
<evidence type="ECO:0000313" key="4">
    <source>
        <dbReference type="Proteomes" id="UP000611762"/>
    </source>
</evidence>
<keyword evidence="2" id="KW-1133">Transmembrane helix</keyword>
<reference evidence="3" key="1">
    <citation type="submission" date="2020-08" db="EMBL/GenBank/DDBJ databases">
        <title>Genome public.</title>
        <authorList>
            <person name="Liu C."/>
            <person name="Sun Q."/>
        </authorList>
    </citation>
    <scope>NUCLEOTIDE SEQUENCE</scope>
    <source>
        <strain evidence="3">H8</strain>
    </source>
</reference>
<organism evidence="3 4">
    <name type="scientific">Congzhengia minquanensis</name>
    <dbReference type="NCBI Taxonomy" id="2763657"/>
    <lineage>
        <taxon>Bacteria</taxon>
        <taxon>Bacillati</taxon>
        <taxon>Bacillota</taxon>
        <taxon>Clostridia</taxon>
        <taxon>Eubacteriales</taxon>
        <taxon>Oscillospiraceae</taxon>
        <taxon>Congzhengia</taxon>
    </lineage>
</organism>
<evidence type="ECO:0000256" key="1">
    <source>
        <dbReference type="ARBA" id="ARBA00004196"/>
    </source>
</evidence>
<feature type="transmembrane region" description="Helical" evidence="2">
    <location>
        <begin position="32"/>
        <end position="51"/>
    </location>
</feature>
<evidence type="ECO:0000256" key="2">
    <source>
        <dbReference type="SAM" id="Phobius"/>
    </source>
</evidence>
<dbReference type="AlphaFoldDB" id="A0A926HYR7"/>
<dbReference type="EMBL" id="JACRSU010000001">
    <property type="protein sequence ID" value="MBC8540081.1"/>
    <property type="molecule type" value="Genomic_DNA"/>
</dbReference>
<sequence length="829" mass="88734">MKAIQTANNGGNSRFSLKNNHYIKLLSNINRTGLFSAFTFLLLALTCLFPISKGEQSTEAVTGHAQSSSLTLSVAGDTASVELDMNSTEGTFASSSAANSASFSVVTNNFSGYTLSISGSDNDGKLYDTTKQYFLEPLTSAVSEADFSSTSSLNGKWGYKPSKFNSAVNSNYLPAPTTTASTLDKTSVANATANDYTISLGLRADYGTAANTYTNAFVITAVPNPIAYVITYNANTTDTVSNMPAAQNSTTSATSITLSDKTPAREGYDFKGWCTVAPTEAAPDTCTGLTFQPGAVYGIDQTVENITTLYAMWDILVSGYIQDYTYSQCSTDAVNRPVRLLDKRDNKTYTVRYINGLCTMTQNLAVDKGQAMTPEDTNINSNYTMTSADLEAGDNSYTVAEIHEGDATNGNWYNYCAATAGEICQDSTTIEATQDICPKGWRLPTGQNGGEQTLLTNGKWQTYDTTYQALFNPVASGFYNNGALGTSGSEGRWWLSTALSSTDRYVLDYTAGWGLYSGDGFRRSFGLSIRCVKAKPGVTISFNTNGGTGTMDMQKIDAGQSANLTANTFTRTDYIFTGWNTEPDGSGTSYADQASYSAASEDNKIVVLYAQWRDPNLLDNETNMQDLTTEHCTGSDNGSTAIVTDSRDSKTYKIAKINGVCTMVDNLDFQISTGMTLSPDTTNVTASRTLGTVGSLTSGNSYDEMRTARNSSVTGAGLHYNYAAATAGTITGSSNSTEATQGICPKGWRLPTNSEQSKMTSYQTEFDPVAAGLYSGGSLSSSSSYGLWWSSTAGNATTRYILSYNTNNGLRSGSYGTRNYGRSVRCVLK</sequence>